<evidence type="ECO:0000313" key="4">
    <source>
        <dbReference type="EMBL" id="ROR73262.1"/>
    </source>
</evidence>
<evidence type="ECO:0000313" key="5">
    <source>
        <dbReference type="Proteomes" id="UP000280668"/>
    </source>
</evidence>
<comment type="caution">
    <text evidence="4">The sequence shown here is derived from an EMBL/GenBank/DDBJ whole genome shotgun (WGS) entry which is preliminary data.</text>
</comment>
<name>A0A3N2BDE9_9MICO</name>
<dbReference type="Gene3D" id="3.30.70.2390">
    <property type="match status" value="1"/>
</dbReference>
<evidence type="ECO:0000256" key="1">
    <source>
        <dbReference type="SAM" id="MobiDB-lite"/>
    </source>
</evidence>
<evidence type="ECO:0000256" key="2">
    <source>
        <dbReference type="SAM" id="Phobius"/>
    </source>
</evidence>
<protein>
    <submittedName>
        <fullName evidence="4">LytR cell envelope-related transcriptional attenuator</fullName>
    </submittedName>
</protein>
<sequence length="230" mass="23743">MSSLEEDEFDIAGRDNAPQGVHRRPRSLARVLLPIIAVLILAPLLAWATIALLARTDTPIPSPLPDPEANETVVDPDEDPGDETEDDADGEQDESTPDAGGDEDDSTDAGDDTDMDPEGDTDPDADETPEGDELPAAEVDYFAGVAVLNGTTVGGLATQATQDLVTAGFTGASAGNYASPQPTVSAVYYRDPALQATAAEVASLLGIGPVQELPGASAEVVVVLRNDFSG</sequence>
<dbReference type="InterPro" id="IPR027381">
    <property type="entry name" value="LytR/CpsA/Psr_C"/>
</dbReference>
<organism evidence="4 5">
    <name type="scientific">Bogoriella caseilytica</name>
    <dbReference type="NCBI Taxonomy" id="56055"/>
    <lineage>
        <taxon>Bacteria</taxon>
        <taxon>Bacillati</taxon>
        <taxon>Actinomycetota</taxon>
        <taxon>Actinomycetes</taxon>
        <taxon>Micrococcales</taxon>
        <taxon>Bogoriellaceae</taxon>
        <taxon>Bogoriella</taxon>
    </lineage>
</organism>
<dbReference type="RefSeq" id="WP_123303704.1">
    <property type="nucleotide sequence ID" value="NZ_RKHK01000001.1"/>
</dbReference>
<feature type="region of interest" description="Disordered" evidence="1">
    <location>
        <begin position="1"/>
        <end position="24"/>
    </location>
</feature>
<feature type="compositionally biased region" description="Acidic residues" evidence="1">
    <location>
        <begin position="1"/>
        <end position="10"/>
    </location>
</feature>
<feature type="region of interest" description="Disordered" evidence="1">
    <location>
        <begin position="59"/>
        <end position="132"/>
    </location>
</feature>
<dbReference type="AlphaFoldDB" id="A0A3N2BDE9"/>
<keyword evidence="2" id="KW-1133">Transmembrane helix</keyword>
<dbReference type="Pfam" id="PF13399">
    <property type="entry name" value="LytR_C"/>
    <property type="match status" value="1"/>
</dbReference>
<keyword evidence="5" id="KW-1185">Reference proteome</keyword>
<proteinExistence type="predicted"/>
<keyword evidence="2" id="KW-0472">Membrane</keyword>
<feature type="transmembrane region" description="Helical" evidence="2">
    <location>
        <begin position="31"/>
        <end position="54"/>
    </location>
</feature>
<dbReference type="OrthoDB" id="5147502at2"/>
<evidence type="ECO:0000259" key="3">
    <source>
        <dbReference type="Pfam" id="PF13399"/>
    </source>
</evidence>
<reference evidence="4 5" key="1">
    <citation type="submission" date="2018-11" db="EMBL/GenBank/DDBJ databases">
        <title>Sequencing the genomes of 1000 actinobacteria strains.</title>
        <authorList>
            <person name="Klenk H.-P."/>
        </authorList>
    </citation>
    <scope>NUCLEOTIDE SEQUENCE [LARGE SCALE GENOMIC DNA]</scope>
    <source>
        <strain evidence="4 5">DSM 11294</strain>
    </source>
</reference>
<accession>A0A3N2BDE9</accession>
<feature type="compositionally biased region" description="Acidic residues" evidence="1">
    <location>
        <begin position="74"/>
        <end position="132"/>
    </location>
</feature>
<dbReference type="Proteomes" id="UP000280668">
    <property type="component" value="Unassembled WGS sequence"/>
</dbReference>
<dbReference type="EMBL" id="RKHK01000001">
    <property type="protein sequence ID" value="ROR73262.1"/>
    <property type="molecule type" value="Genomic_DNA"/>
</dbReference>
<feature type="domain" description="LytR/CpsA/Psr regulator C-terminal" evidence="3">
    <location>
        <begin position="145"/>
        <end position="228"/>
    </location>
</feature>
<keyword evidence="2" id="KW-0812">Transmembrane</keyword>
<gene>
    <name evidence="4" type="ORF">EDD31_1637</name>
</gene>